<dbReference type="eggNOG" id="ENOG502QRJ5">
    <property type="taxonomic scope" value="Eukaryota"/>
</dbReference>
<dbReference type="FunCoup" id="D8SC44">
    <property type="interactions" value="1547"/>
</dbReference>
<dbReference type="AlphaFoldDB" id="D8SC44"/>
<feature type="domain" description="Trichome birefringence-like N-terminal" evidence="8">
    <location>
        <begin position="1"/>
        <end position="53"/>
    </location>
</feature>
<evidence type="ECO:0000259" key="7">
    <source>
        <dbReference type="Pfam" id="PF13839"/>
    </source>
</evidence>
<dbReference type="InterPro" id="IPR029962">
    <property type="entry name" value="TBL"/>
</dbReference>
<comment type="subcellular location">
    <subcellularLocation>
        <location evidence="1">Membrane</location>
        <topology evidence="1">Single-pass membrane protein</topology>
    </subcellularLocation>
</comment>
<keyword evidence="6" id="KW-0472">Membrane</keyword>
<dbReference type="Pfam" id="PF13839">
    <property type="entry name" value="PC-Esterase"/>
    <property type="match status" value="1"/>
</dbReference>
<dbReference type="OrthoDB" id="630188at2759"/>
<keyword evidence="10" id="KW-1185">Reference proteome</keyword>
<evidence type="ECO:0000259" key="8">
    <source>
        <dbReference type="Pfam" id="PF14416"/>
    </source>
</evidence>
<evidence type="ECO:0000256" key="4">
    <source>
        <dbReference type="ARBA" id="ARBA00022968"/>
    </source>
</evidence>
<feature type="domain" description="Trichome birefringence-like C-terminal" evidence="7">
    <location>
        <begin position="54"/>
        <end position="339"/>
    </location>
</feature>
<keyword evidence="3" id="KW-0812">Transmembrane</keyword>
<evidence type="ECO:0000313" key="9">
    <source>
        <dbReference type="EMBL" id="EFJ18125.1"/>
    </source>
</evidence>
<comment type="similarity">
    <text evidence="2">Belongs to the PC-esterase family. TBL subfamily.</text>
</comment>
<dbReference type="GO" id="GO:0005794">
    <property type="term" value="C:Golgi apparatus"/>
    <property type="evidence" value="ECO:0000318"/>
    <property type="project" value="GO_Central"/>
</dbReference>
<dbReference type="InParanoid" id="D8SC44"/>
<evidence type="ECO:0000256" key="3">
    <source>
        <dbReference type="ARBA" id="ARBA00022692"/>
    </source>
</evidence>
<evidence type="ECO:0000256" key="2">
    <source>
        <dbReference type="ARBA" id="ARBA00007727"/>
    </source>
</evidence>
<keyword evidence="4" id="KW-0735">Signal-anchor</keyword>
<keyword evidence="5" id="KW-1133">Transmembrane helix</keyword>
<dbReference type="EMBL" id="GL377611">
    <property type="protein sequence ID" value="EFJ18125.1"/>
    <property type="molecule type" value="Genomic_DNA"/>
</dbReference>
<feature type="non-terminal residue" evidence="9">
    <location>
        <position position="1"/>
    </location>
</feature>
<dbReference type="PANTHER" id="PTHR32285">
    <property type="entry name" value="PROTEIN TRICHOME BIREFRINGENCE-LIKE 9-RELATED"/>
    <property type="match status" value="1"/>
</dbReference>
<protein>
    <submittedName>
        <fullName evidence="9">Uncharacterized protein</fullName>
    </submittedName>
</protein>
<dbReference type="GO" id="GO:0016020">
    <property type="term" value="C:membrane"/>
    <property type="evidence" value="ECO:0007669"/>
    <property type="project" value="UniProtKB-SubCell"/>
</dbReference>
<sequence length="354" mass="40500">CDYSKGKWLNDSNRPLYSGEMCSQFLSSMWACKVQGRKDFDYEKYRWQPQGCDLPPFDGRAFLSRWKNKTIAFVGDSLGRQQFQSLLCMITRGKDDMVATDAGQEYGFDKRPTWSLRPNGWAYRFTETNTTILFYWSASLCKIKLYNVTDPSSAAAMHLDRPVDFLKRNVARMDLVILNTGHHWNSGKINGNKWEMYVGGKKVALKGSRFASVSYSHQFAVKKVVRWLDRQIGARPELRGVLTALSPRHFMNGDWNSGGRCDNIKAFGVDVSNRPSRDVLSEEAVANTRVELLNITHLSQFRGEAHLSRFTANARPGIQDCLHWCLPGVPDVWNEILNAQLLARKERKEEDEVL</sequence>
<evidence type="ECO:0000256" key="6">
    <source>
        <dbReference type="ARBA" id="ARBA00023136"/>
    </source>
</evidence>
<dbReference type="PANTHER" id="PTHR32285:SF235">
    <property type="entry name" value="PROTEIN TRICHOME BIREFRINGENCE-LIKE 16"/>
    <property type="match status" value="1"/>
</dbReference>
<dbReference type="GO" id="GO:0016413">
    <property type="term" value="F:O-acetyltransferase activity"/>
    <property type="evidence" value="ECO:0000318"/>
    <property type="project" value="GO_Central"/>
</dbReference>
<dbReference type="InterPro" id="IPR025846">
    <property type="entry name" value="TBL_N"/>
</dbReference>
<dbReference type="OMA" id="WDIAVIW"/>
<dbReference type="Pfam" id="PF14416">
    <property type="entry name" value="PMR5N"/>
    <property type="match status" value="1"/>
</dbReference>
<proteinExistence type="inferred from homology"/>
<reference evidence="9 10" key="1">
    <citation type="journal article" date="2011" name="Science">
        <title>The Selaginella genome identifies genetic changes associated with the evolution of vascular plants.</title>
        <authorList>
            <person name="Banks J.A."/>
            <person name="Nishiyama T."/>
            <person name="Hasebe M."/>
            <person name="Bowman J.L."/>
            <person name="Gribskov M."/>
            <person name="dePamphilis C."/>
            <person name="Albert V.A."/>
            <person name="Aono N."/>
            <person name="Aoyama T."/>
            <person name="Ambrose B.A."/>
            <person name="Ashton N.W."/>
            <person name="Axtell M.J."/>
            <person name="Barker E."/>
            <person name="Barker M.S."/>
            <person name="Bennetzen J.L."/>
            <person name="Bonawitz N.D."/>
            <person name="Chapple C."/>
            <person name="Cheng C."/>
            <person name="Correa L.G."/>
            <person name="Dacre M."/>
            <person name="DeBarry J."/>
            <person name="Dreyer I."/>
            <person name="Elias M."/>
            <person name="Engstrom E.M."/>
            <person name="Estelle M."/>
            <person name="Feng L."/>
            <person name="Finet C."/>
            <person name="Floyd S.K."/>
            <person name="Frommer W.B."/>
            <person name="Fujita T."/>
            <person name="Gramzow L."/>
            <person name="Gutensohn M."/>
            <person name="Harholt J."/>
            <person name="Hattori M."/>
            <person name="Heyl A."/>
            <person name="Hirai T."/>
            <person name="Hiwatashi Y."/>
            <person name="Ishikawa M."/>
            <person name="Iwata M."/>
            <person name="Karol K.G."/>
            <person name="Koehler B."/>
            <person name="Kolukisaoglu U."/>
            <person name="Kubo M."/>
            <person name="Kurata T."/>
            <person name="Lalonde S."/>
            <person name="Li K."/>
            <person name="Li Y."/>
            <person name="Litt A."/>
            <person name="Lyons E."/>
            <person name="Manning G."/>
            <person name="Maruyama T."/>
            <person name="Michael T.P."/>
            <person name="Mikami K."/>
            <person name="Miyazaki S."/>
            <person name="Morinaga S."/>
            <person name="Murata T."/>
            <person name="Mueller-Roeber B."/>
            <person name="Nelson D.R."/>
            <person name="Obara M."/>
            <person name="Oguri Y."/>
            <person name="Olmstead R.G."/>
            <person name="Onodera N."/>
            <person name="Petersen B.L."/>
            <person name="Pils B."/>
            <person name="Prigge M."/>
            <person name="Rensing S.A."/>
            <person name="Riano-Pachon D.M."/>
            <person name="Roberts A.W."/>
            <person name="Sato Y."/>
            <person name="Scheller H.V."/>
            <person name="Schulz B."/>
            <person name="Schulz C."/>
            <person name="Shakirov E.V."/>
            <person name="Shibagaki N."/>
            <person name="Shinohara N."/>
            <person name="Shippen D.E."/>
            <person name="Soerensen I."/>
            <person name="Sotooka R."/>
            <person name="Sugimoto N."/>
            <person name="Sugita M."/>
            <person name="Sumikawa N."/>
            <person name="Tanurdzic M."/>
            <person name="Theissen G."/>
            <person name="Ulvskov P."/>
            <person name="Wakazuki S."/>
            <person name="Weng J.K."/>
            <person name="Willats W.W."/>
            <person name="Wipf D."/>
            <person name="Wolf P.G."/>
            <person name="Yang L."/>
            <person name="Zimmer A.D."/>
            <person name="Zhu Q."/>
            <person name="Mitros T."/>
            <person name="Hellsten U."/>
            <person name="Loque D."/>
            <person name="Otillar R."/>
            <person name="Salamov A."/>
            <person name="Schmutz J."/>
            <person name="Shapiro H."/>
            <person name="Lindquist E."/>
            <person name="Lucas S."/>
            <person name="Rokhsar D."/>
            <person name="Grigoriev I.V."/>
        </authorList>
    </citation>
    <scope>NUCLEOTIDE SEQUENCE [LARGE SCALE GENOMIC DNA]</scope>
</reference>
<dbReference type="InterPro" id="IPR026057">
    <property type="entry name" value="TBL_C"/>
</dbReference>
<organism evidence="10">
    <name type="scientific">Selaginella moellendorffii</name>
    <name type="common">Spikemoss</name>
    <dbReference type="NCBI Taxonomy" id="88036"/>
    <lineage>
        <taxon>Eukaryota</taxon>
        <taxon>Viridiplantae</taxon>
        <taxon>Streptophyta</taxon>
        <taxon>Embryophyta</taxon>
        <taxon>Tracheophyta</taxon>
        <taxon>Lycopodiopsida</taxon>
        <taxon>Selaginellales</taxon>
        <taxon>Selaginellaceae</taxon>
        <taxon>Selaginella</taxon>
    </lineage>
</organism>
<dbReference type="Proteomes" id="UP000001514">
    <property type="component" value="Unassembled WGS sequence"/>
</dbReference>
<evidence type="ECO:0000313" key="10">
    <source>
        <dbReference type="Proteomes" id="UP000001514"/>
    </source>
</evidence>
<dbReference type="Gramene" id="EFJ18125">
    <property type="protein sequence ID" value="EFJ18125"/>
    <property type="gene ID" value="SELMODRAFT_113525"/>
</dbReference>
<dbReference type="KEGG" id="smo:SELMODRAFT_113525"/>
<dbReference type="STRING" id="88036.D8SC44"/>
<evidence type="ECO:0000256" key="5">
    <source>
        <dbReference type="ARBA" id="ARBA00022989"/>
    </source>
</evidence>
<accession>D8SC44</accession>
<name>D8SC44_SELML</name>
<gene>
    <name evidence="9" type="ORF">SELMODRAFT_113525</name>
</gene>
<dbReference type="HOGENOM" id="CLU_020953_8_0_1"/>
<evidence type="ECO:0000256" key="1">
    <source>
        <dbReference type="ARBA" id="ARBA00004167"/>
    </source>
</evidence>